<keyword evidence="2" id="KW-1185">Reference proteome</keyword>
<evidence type="ECO:0000313" key="2">
    <source>
        <dbReference type="Proteomes" id="UP001154322"/>
    </source>
</evidence>
<proteinExistence type="predicted"/>
<evidence type="ECO:0000313" key="1">
    <source>
        <dbReference type="EMBL" id="CAH8245862.1"/>
    </source>
</evidence>
<gene>
    <name evidence="1" type="ORF">WJ0W_003097</name>
</gene>
<dbReference type="Proteomes" id="UP001154322">
    <property type="component" value="Unassembled WGS sequence"/>
</dbReference>
<reference evidence="1" key="1">
    <citation type="submission" date="2022-06" db="EMBL/GenBank/DDBJ databases">
        <authorList>
            <person name="Dietemann V."/>
            <person name="Ory F."/>
            <person name="Dainat B."/>
            <person name="Oberhansli S."/>
        </authorList>
    </citation>
    <scope>NUCLEOTIDE SEQUENCE</scope>
    <source>
        <strain evidence="1">Ena-SAMPLE-TAB-26-04-2022-14:26:32:270-5432</strain>
    </source>
</reference>
<protein>
    <submittedName>
        <fullName evidence="1">Uncharacterized protein</fullName>
    </submittedName>
</protein>
<organism evidence="1 2">
    <name type="scientific">Paenibacillus melissococcoides</name>
    <dbReference type="NCBI Taxonomy" id="2912268"/>
    <lineage>
        <taxon>Bacteria</taxon>
        <taxon>Bacillati</taxon>
        <taxon>Bacillota</taxon>
        <taxon>Bacilli</taxon>
        <taxon>Bacillales</taxon>
        <taxon>Paenibacillaceae</taxon>
        <taxon>Paenibacillus</taxon>
    </lineage>
</organism>
<comment type="caution">
    <text evidence="1">The sequence shown here is derived from an EMBL/GenBank/DDBJ whole genome shotgun (WGS) entry which is preliminary data.</text>
</comment>
<sequence length="72" mass="8316">MLLDGYHSEFDISDDKEALLPACRRFAALSGYARVWRAMAEEWANEPDWLVQLRESLRGHLIEDSSCFGKEL</sequence>
<accession>A0ABM9G2I0</accession>
<dbReference type="EMBL" id="CALYLO010000004">
    <property type="protein sequence ID" value="CAH8245862.1"/>
    <property type="molecule type" value="Genomic_DNA"/>
</dbReference>
<name>A0ABM9G2I0_9BACL</name>